<feature type="transmembrane region" description="Helical" evidence="1">
    <location>
        <begin position="6"/>
        <end position="24"/>
    </location>
</feature>
<keyword evidence="1" id="KW-1133">Transmembrane helix</keyword>
<gene>
    <name evidence="3" type="ordered locus">AciX9_3587</name>
</gene>
<evidence type="ECO:0000313" key="3">
    <source>
        <dbReference type="EMBL" id="ADW70590.1"/>
    </source>
</evidence>
<feature type="transmembrane region" description="Helical" evidence="1">
    <location>
        <begin position="36"/>
        <end position="56"/>
    </location>
</feature>
<feature type="transmembrane region" description="Helical" evidence="1">
    <location>
        <begin position="194"/>
        <end position="217"/>
    </location>
</feature>
<feature type="transmembrane region" description="Helical" evidence="1">
    <location>
        <begin position="121"/>
        <end position="140"/>
    </location>
</feature>
<keyword evidence="4" id="KW-1185">Reference proteome</keyword>
<proteinExistence type="predicted"/>
<dbReference type="AlphaFoldDB" id="E8X4V1"/>
<protein>
    <recommendedName>
        <fullName evidence="2">DUF4396 domain-containing protein</fullName>
    </recommendedName>
</protein>
<accession>E8X4V1</accession>
<dbReference type="eggNOG" id="ENOG502Z9RG">
    <property type="taxonomic scope" value="Bacteria"/>
</dbReference>
<name>E8X4V1_GRATM</name>
<keyword evidence="1" id="KW-0812">Transmembrane</keyword>
<evidence type="ECO:0000313" key="4">
    <source>
        <dbReference type="Proteomes" id="UP000000343"/>
    </source>
</evidence>
<dbReference type="InterPro" id="IPR025509">
    <property type="entry name" value="DUF4396"/>
</dbReference>
<evidence type="ECO:0000256" key="1">
    <source>
        <dbReference type="SAM" id="Phobius"/>
    </source>
</evidence>
<evidence type="ECO:0000259" key="2">
    <source>
        <dbReference type="Pfam" id="PF14342"/>
    </source>
</evidence>
<dbReference type="STRING" id="1198114.AciX9_3587"/>
<dbReference type="PaxDb" id="1198114-AciX9_3587"/>
<dbReference type="HOGENOM" id="CLU_030096_0_0_0"/>
<dbReference type="KEGG" id="acm:AciX9_3587"/>
<dbReference type="EMBL" id="CP002480">
    <property type="protein sequence ID" value="ADW70590.1"/>
    <property type="molecule type" value="Genomic_DNA"/>
</dbReference>
<sequence length="226" mass="24860">MGMFELIAWISLGLAFVSAAVIVIDEVRHPQKMGVMNIVWPATALYFSVFAVWAYFVKGRGMARDAVQGMEHEEGQSPTWAQTALAGSHCGAGCVLADVVTEFVVFGVGLTLFGKELYASYLWDFVAAWLIGVAFQYFAIKPMRDLTVAGGIWAAVKADTLSILTFQIGMYGWMAVVFFKLFPGPHLHPNDAGYWLMMQIAMVCGFVTALPVNWLLVKIGWKEAMG</sequence>
<dbReference type="Proteomes" id="UP000000343">
    <property type="component" value="Chromosome"/>
</dbReference>
<feature type="transmembrane region" description="Helical" evidence="1">
    <location>
        <begin position="161"/>
        <end position="182"/>
    </location>
</feature>
<dbReference type="Pfam" id="PF14342">
    <property type="entry name" value="DUF4396"/>
    <property type="match status" value="1"/>
</dbReference>
<organism evidence="4">
    <name type="scientific">Granulicella tundricola (strain ATCC BAA-1859 / DSM 23138 / MP5ACTX9)</name>
    <dbReference type="NCBI Taxonomy" id="1198114"/>
    <lineage>
        <taxon>Bacteria</taxon>
        <taxon>Pseudomonadati</taxon>
        <taxon>Acidobacteriota</taxon>
        <taxon>Terriglobia</taxon>
        <taxon>Terriglobales</taxon>
        <taxon>Acidobacteriaceae</taxon>
        <taxon>Granulicella</taxon>
    </lineage>
</organism>
<keyword evidence="1" id="KW-0472">Membrane</keyword>
<feature type="domain" description="DUF4396" evidence="2">
    <location>
        <begin position="79"/>
        <end position="222"/>
    </location>
</feature>
<reference evidence="4" key="1">
    <citation type="submission" date="2011-01" db="EMBL/GenBank/DDBJ databases">
        <title>Complete sequence of chromosome of Acidobacterium sp. MP5ACTX9.</title>
        <authorList>
            <consortium name="US DOE Joint Genome Institute"/>
            <person name="Lucas S."/>
            <person name="Copeland A."/>
            <person name="Lapidus A."/>
            <person name="Cheng J.-F."/>
            <person name="Goodwin L."/>
            <person name="Pitluck S."/>
            <person name="Teshima H."/>
            <person name="Detter J.C."/>
            <person name="Han C."/>
            <person name="Tapia R."/>
            <person name="Land M."/>
            <person name="Hauser L."/>
            <person name="Kyrpides N."/>
            <person name="Ivanova N."/>
            <person name="Ovchinnikova G."/>
            <person name="Pagani I."/>
            <person name="Rawat S.R."/>
            <person name="Mannisto M."/>
            <person name="Haggblom M.M."/>
            <person name="Woyke T."/>
        </authorList>
    </citation>
    <scope>NUCLEOTIDE SEQUENCE [LARGE SCALE GENOMIC DNA]</scope>
    <source>
        <strain evidence="4">MP5ACTX9</strain>
    </source>
</reference>